<organism evidence="1 2">
    <name type="scientific">Gracilinema caldarium (strain ATCC 51460 / DSM 7334 / H1)</name>
    <name type="common">Treponema caldarium</name>
    <dbReference type="NCBI Taxonomy" id="744872"/>
    <lineage>
        <taxon>Bacteria</taxon>
        <taxon>Pseudomonadati</taxon>
        <taxon>Spirochaetota</taxon>
        <taxon>Spirochaetia</taxon>
        <taxon>Spirochaetales</taxon>
        <taxon>Breznakiellaceae</taxon>
        <taxon>Gracilinema</taxon>
    </lineage>
</organism>
<proteinExistence type="predicted"/>
<keyword evidence="2" id="KW-1185">Reference proteome</keyword>
<dbReference type="EMBL" id="CP002868">
    <property type="protein sequence ID" value="AEJ20072.1"/>
    <property type="molecule type" value="Genomic_DNA"/>
</dbReference>
<name>F8F453_GRAC1</name>
<dbReference type="HOGENOM" id="CLU_031688_0_0_12"/>
<accession>F8F453</accession>
<dbReference type="SUPFAM" id="SSF52777">
    <property type="entry name" value="CoA-dependent acyltransferases"/>
    <property type="match status" value="1"/>
</dbReference>
<dbReference type="RefSeq" id="WP_013969362.1">
    <property type="nucleotide sequence ID" value="NC_015732.1"/>
</dbReference>
<evidence type="ECO:0000313" key="2">
    <source>
        <dbReference type="Proteomes" id="UP000000503"/>
    </source>
</evidence>
<reference evidence="2" key="1">
    <citation type="journal article" date="2013" name="Stand. Genomic Sci.">
        <title>Genome sequence of the thermophilic fresh-water bacterium Spirochaeta caldaria type strain (H1(T)), reclassification of Spirochaeta caldaria, Spirochaeta stenostrepta, and Spirochaeta zuelzerae in the genus Treponema as Treponema caldaria comb. nov., Treponema stenostrepta comb. nov., and Treponema zuelzerae comb. nov., and emendation of the genus Treponema.</title>
        <authorList>
            <person name="Abt B."/>
            <person name="Goker M."/>
            <person name="Scheuner C."/>
            <person name="Han C."/>
            <person name="Lu M."/>
            <person name="Misra M."/>
            <person name="Lapidus A."/>
            <person name="Nolan M."/>
            <person name="Lucas S."/>
            <person name="Hammon N."/>
            <person name="Deshpande S."/>
            <person name="Cheng J.F."/>
            <person name="Tapia R."/>
            <person name="Goodwin L.A."/>
            <person name="Pitluck S."/>
            <person name="Liolios K."/>
            <person name="Pagani I."/>
            <person name="Ivanova N."/>
            <person name="Mavromatis K."/>
            <person name="Mikhailova N."/>
            <person name="Huntemann M."/>
            <person name="Pati A."/>
            <person name="Chen A."/>
            <person name="Palaniappan K."/>
            <person name="Land M."/>
            <person name="Hauser L."/>
            <person name="Jeffries C.D."/>
            <person name="Rohde M."/>
            <person name="Spring S."/>
            <person name="Gronow S."/>
            <person name="Detter J.C."/>
            <person name="Bristow J."/>
            <person name="Eisen J.A."/>
            <person name="Markowitz V."/>
            <person name="Hugenholtz P."/>
            <person name="Kyrpides N.C."/>
            <person name="Woyke T."/>
            <person name="Klenk H.P."/>
        </authorList>
    </citation>
    <scope>NUCLEOTIDE SEQUENCE</scope>
    <source>
        <strain evidence="2">ATCC 51460 / DSM 7334 / H1</strain>
    </source>
</reference>
<protein>
    <recommendedName>
        <fullName evidence="3">Alcohol acetyltransferase</fullName>
    </recommendedName>
</protein>
<dbReference type="STRING" id="744872.Spica_1943"/>
<dbReference type="KEGG" id="scd:Spica_1943"/>
<dbReference type="OrthoDB" id="4876345at2"/>
<evidence type="ECO:0008006" key="3">
    <source>
        <dbReference type="Google" id="ProtNLM"/>
    </source>
</evidence>
<dbReference type="eggNOG" id="COG4908">
    <property type="taxonomic scope" value="Bacteria"/>
</dbReference>
<evidence type="ECO:0000313" key="1">
    <source>
        <dbReference type="EMBL" id="AEJ20072.1"/>
    </source>
</evidence>
<dbReference type="AlphaFoldDB" id="F8F453"/>
<sequence>MPHKKHDDTFYTLDNSAIFMAAIAGASGPFVFRFYGELDAPIVVPALQDAVDALYPRFPYFFVRLRSGVFWHYLDPVTKPPRVEKELRYPCATMPPGADRPAVRIFAYGRRIAVEFHHVITDGAGAIAFMRALTVEYLRRIGIGTDVKDLILTEAGIKHPREPVESEEAEDGYNKYFRPTATVPDKTGQAFTIPGSRMFIAYRETLGSMEVQQILAVAKSFKVSLTEFLTAAYIDVLQDMYEALPRREQRRAKKIISVQVPVNLRKIYPSKSLRNFFLFVAPHIDVRLGHWTFEEILRRVHHQMQLGLEEKELVRQLKRNVGGERNPFGKIVFLPIKTLVLRIINATIGVGAYSGSLSNVGIVELPEPFSSHVIRYSFIPSRARTTGANVGVLTWQNRLYINIGSMVRNTDFERRFFSKISSFGIDVFIISSHDEGDVNL</sequence>
<dbReference type="Proteomes" id="UP000000503">
    <property type="component" value="Chromosome"/>
</dbReference>
<gene>
    <name evidence="1" type="ordered locus">Spica_1943</name>
</gene>